<evidence type="ECO:0000259" key="6">
    <source>
        <dbReference type="Pfam" id="PF25944"/>
    </source>
</evidence>
<dbReference type="Gene3D" id="2.40.420.20">
    <property type="match status" value="1"/>
</dbReference>
<dbReference type="InterPro" id="IPR006143">
    <property type="entry name" value="RND_pump_MFP"/>
</dbReference>
<dbReference type="Gene3D" id="2.40.50.100">
    <property type="match status" value="1"/>
</dbReference>
<dbReference type="Gene3D" id="1.10.287.470">
    <property type="entry name" value="Helix hairpin bin"/>
    <property type="match status" value="1"/>
</dbReference>
<feature type="domain" description="Multidrug resistance protein MdtA-like alpha-helical hairpin" evidence="4">
    <location>
        <begin position="131"/>
        <end position="201"/>
    </location>
</feature>
<dbReference type="GO" id="GO:0030313">
    <property type="term" value="C:cell envelope"/>
    <property type="evidence" value="ECO:0007669"/>
    <property type="project" value="UniProtKB-SubCell"/>
</dbReference>
<evidence type="ECO:0000313" key="7">
    <source>
        <dbReference type="EMBL" id="TRL34342.1"/>
    </source>
</evidence>
<dbReference type="InterPro" id="IPR058624">
    <property type="entry name" value="MdtA-like_HH"/>
</dbReference>
<evidence type="ECO:0000313" key="8">
    <source>
        <dbReference type="Proteomes" id="UP000316781"/>
    </source>
</evidence>
<dbReference type="Gene3D" id="2.40.30.170">
    <property type="match status" value="1"/>
</dbReference>
<dbReference type="Pfam" id="PF25917">
    <property type="entry name" value="BSH_RND"/>
    <property type="match status" value="1"/>
</dbReference>
<evidence type="ECO:0000256" key="1">
    <source>
        <dbReference type="ARBA" id="ARBA00009477"/>
    </source>
</evidence>
<dbReference type="GO" id="GO:0022857">
    <property type="term" value="F:transmembrane transporter activity"/>
    <property type="evidence" value="ECO:0007669"/>
    <property type="project" value="InterPro"/>
</dbReference>
<dbReference type="EMBL" id="VJMF01000039">
    <property type="protein sequence ID" value="TRL34342.1"/>
    <property type="molecule type" value="Genomic_DNA"/>
</dbReference>
<name>A0A549SXI4_METSR</name>
<accession>A0A549SXI4</accession>
<dbReference type="PANTHER" id="PTHR30158">
    <property type="entry name" value="ACRA/E-RELATED COMPONENT OF DRUG EFFLUX TRANSPORTER"/>
    <property type="match status" value="1"/>
</dbReference>
<dbReference type="InterPro" id="IPR058625">
    <property type="entry name" value="MdtA-like_BSH"/>
</dbReference>
<dbReference type="SUPFAM" id="SSF111369">
    <property type="entry name" value="HlyD-like secretion proteins"/>
    <property type="match status" value="1"/>
</dbReference>
<feature type="domain" description="Multidrug resistance protein MdtA-like beta-barrel" evidence="6">
    <location>
        <begin position="242"/>
        <end position="324"/>
    </location>
</feature>
<gene>
    <name evidence="7" type="ORF">FM996_09755</name>
</gene>
<comment type="similarity">
    <text evidence="1">Belongs to the membrane fusion protein (MFP) (TC 8.A.1) family.</text>
</comment>
<dbReference type="Proteomes" id="UP000316781">
    <property type="component" value="Unassembled WGS sequence"/>
</dbReference>
<proteinExistence type="inferred from homology"/>
<dbReference type="NCBIfam" id="TIGR01730">
    <property type="entry name" value="RND_mfp"/>
    <property type="match status" value="1"/>
</dbReference>
<evidence type="ECO:0000256" key="2">
    <source>
        <dbReference type="SAM" id="Coils"/>
    </source>
</evidence>
<evidence type="ECO:0000256" key="3">
    <source>
        <dbReference type="SAM" id="MobiDB-lite"/>
    </source>
</evidence>
<dbReference type="PANTHER" id="PTHR30158:SF24">
    <property type="entry name" value="HLYD FAMILY SECRETION PROTEIN"/>
    <property type="match status" value="1"/>
</dbReference>
<dbReference type="GO" id="GO:0046677">
    <property type="term" value="P:response to antibiotic"/>
    <property type="evidence" value="ECO:0007669"/>
    <property type="project" value="TreeGrafter"/>
</dbReference>
<evidence type="ECO:0000259" key="5">
    <source>
        <dbReference type="Pfam" id="PF25917"/>
    </source>
</evidence>
<protein>
    <submittedName>
        <fullName evidence="7">Efflux RND transporter periplasmic adaptor subunit</fullName>
    </submittedName>
</protein>
<dbReference type="Pfam" id="PF25876">
    <property type="entry name" value="HH_MFP_RND"/>
    <property type="match status" value="1"/>
</dbReference>
<evidence type="ECO:0000259" key="4">
    <source>
        <dbReference type="Pfam" id="PF25876"/>
    </source>
</evidence>
<reference evidence="7 8" key="1">
    <citation type="submission" date="2019-07" db="EMBL/GenBank/DDBJ databases">
        <title>Ln-dependent methylotrophs.</title>
        <authorList>
            <person name="Tani A."/>
        </authorList>
    </citation>
    <scope>NUCLEOTIDE SEQUENCE [LARGE SCALE GENOMIC DNA]</scope>
    <source>
        <strain evidence="7 8">SM89A</strain>
    </source>
</reference>
<dbReference type="GO" id="GO:0005886">
    <property type="term" value="C:plasma membrane"/>
    <property type="evidence" value="ECO:0007669"/>
    <property type="project" value="TreeGrafter"/>
</dbReference>
<keyword evidence="2" id="KW-0175">Coiled coil</keyword>
<feature type="domain" description="Multidrug resistance protein MdtA-like barrel-sandwich hybrid" evidence="5">
    <location>
        <begin position="92"/>
        <end position="229"/>
    </location>
</feature>
<dbReference type="InterPro" id="IPR058626">
    <property type="entry name" value="MdtA-like_b-barrel"/>
</dbReference>
<organism evidence="7 8">
    <name type="scientific">Methylosinus sporium</name>
    <dbReference type="NCBI Taxonomy" id="428"/>
    <lineage>
        <taxon>Bacteria</taxon>
        <taxon>Pseudomonadati</taxon>
        <taxon>Pseudomonadota</taxon>
        <taxon>Alphaproteobacteria</taxon>
        <taxon>Hyphomicrobiales</taxon>
        <taxon>Methylocystaceae</taxon>
        <taxon>Methylosinus</taxon>
    </lineage>
</organism>
<feature type="coiled-coil region" evidence="2">
    <location>
        <begin position="132"/>
        <end position="197"/>
    </location>
</feature>
<dbReference type="AlphaFoldDB" id="A0A549SXI4"/>
<feature type="compositionally biased region" description="Basic and acidic residues" evidence="3">
    <location>
        <begin position="1"/>
        <end position="14"/>
    </location>
</feature>
<feature type="region of interest" description="Disordered" evidence="3">
    <location>
        <begin position="1"/>
        <end position="20"/>
    </location>
</feature>
<sequence length="413" mass="45008">MSANVDEKQPEGAVRRRAQRAGIARPPRLSRLVFLSLVLATGGGLALYLETPRAQAPAAIDATLPTVTVSAPLRRRLAPWTDFLGQFSAVDRVEIRAQVGGYLKEIHFNDGQLVEKGDLLFVIDARPYEIQLQQANAQRRIALAQLELAKKELERSSALSERNYVSRETHDQRVQQKQAAEAALQQAEAAVHSGELNLEWTRIRSPISGRVSTRRVSPGNLVVGGQSGGATTLLTTVVSLDPIYLDFDMSESDYVAYQRHLHSDSGPDRIVRIALSDEEEWTRRGRLDFLDNELDRASGVIHARISVPNADSFIAPGQFARLRVPTAAEADTLLVPEAALRADQSHTLLMTVSADGTVVPKDVEVGASIEGMRIVKRGIGPADRVIINGLIFARPGAKVTAQSGRMAEAVGRN</sequence>
<comment type="caution">
    <text evidence="7">The sequence shown here is derived from an EMBL/GenBank/DDBJ whole genome shotgun (WGS) entry which is preliminary data.</text>
</comment>
<dbReference type="Pfam" id="PF25944">
    <property type="entry name" value="Beta-barrel_RND"/>
    <property type="match status" value="1"/>
</dbReference>